<protein>
    <recommendedName>
        <fullName evidence="1">DUF4283 domain-containing protein</fullName>
    </recommendedName>
</protein>
<organism evidence="2 3">
    <name type="scientific">Dendrobium thyrsiflorum</name>
    <name type="common">Pinecone-like raceme dendrobium</name>
    <name type="synonym">Orchid</name>
    <dbReference type="NCBI Taxonomy" id="117978"/>
    <lineage>
        <taxon>Eukaryota</taxon>
        <taxon>Viridiplantae</taxon>
        <taxon>Streptophyta</taxon>
        <taxon>Embryophyta</taxon>
        <taxon>Tracheophyta</taxon>
        <taxon>Spermatophyta</taxon>
        <taxon>Magnoliopsida</taxon>
        <taxon>Liliopsida</taxon>
        <taxon>Asparagales</taxon>
        <taxon>Orchidaceae</taxon>
        <taxon>Epidendroideae</taxon>
        <taxon>Malaxideae</taxon>
        <taxon>Dendrobiinae</taxon>
        <taxon>Dendrobium</taxon>
    </lineage>
</organism>
<dbReference type="InterPro" id="IPR040256">
    <property type="entry name" value="At4g02000-like"/>
</dbReference>
<proteinExistence type="predicted"/>
<dbReference type="Pfam" id="PF14111">
    <property type="entry name" value="DUF4283"/>
    <property type="match status" value="1"/>
</dbReference>
<feature type="domain" description="DUF4283" evidence="1">
    <location>
        <begin position="79"/>
        <end position="158"/>
    </location>
</feature>
<gene>
    <name evidence="2" type="ORF">M5K25_011193</name>
</gene>
<evidence type="ECO:0000313" key="2">
    <source>
        <dbReference type="EMBL" id="KAL0919118.1"/>
    </source>
</evidence>
<name>A0ABD0V374_DENTH</name>
<reference evidence="2 3" key="1">
    <citation type="journal article" date="2024" name="Plant Biotechnol. J.">
        <title>Dendrobium thyrsiflorum genome and its molecular insights into genes involved in important horticultural traits.</title>
        <authorList>
            <person name="Chen B."/>
            <person name="Wang J.Y."/>
            <person name="Zheng P.J."/>
            <person name="Li K.L."/>
            <person name="Liang Y.M."/>
            <person name="Chen X.F."/>
            <person name="Zhang C."/>
            <person name="Zhao X."/>
            <person name="He X."/>
            <person name="Zhang G.Q."/>
            <person name="Liu Z.J."/>
            <person name="Xu Q."/>
        </authorList>
    </citation>
    <scope>NUCLEOTIDE SEQUENCE [LARGE SCALE GENOMIC DNA]</scope>
    <source>
        <strain evidence="2">GZMU011</strain>
    </source>
</reference>
<dbReference type="PANTHER" id="PTHR31286:SF179">
    <property type="entry name" value="RNASE H TYPE-1 DOMAIN-CONTAINING PROTEIN"/>
    <property type="match status" value="1"/>
</dbReference>
<evidence type="ECO:0000313" key="3">
    <source>
        <dbReference type="Proteomes" id="UP001552299"/>
    </source>
</evidence>
<dbReference type="Proteomes" id="UP001552299">
    <property type="component" value="Unassembled WGS sequence"/>
</dbReference>
<dbReference type="EMBL" id="JANQDX010000009">
    <property type="protein sequence ID" value="KAL0919118.1"/>
    <property type="molecule type" value="Genomic_DNA"/>
</dbReference>
<dbReference type="InterPro" id="IPR025558">
    <property type="entry name" value="DUF4283"/>
</dbReference>
<accession>A0ABD0V374</accession>
<dbReference type="AlphaFoldDB" id="A0ABD0V374"/>
<sequence length="449" mass="49108">MAASSNPWGVANVASSVKPMGFFSLDPDGAKSPSRSFKEVVSGNPSEGEIVSSLTHSTVNGVPAVLLSDDAILKLASPFQFTLVGKFSLRRPNLDAIRLFFNNLKLSGFFSIGLLDSRHVAIQLSNDLDYSRVFARRAYYINSCQMRLLKWTPFFDIKEESPIVPIWISFPNLRLHFFNSAVLHALGSIFGRPLQTDQATAARTRPSVARVLVEVDITKKHAKEVWLGSKALGYMQKVEFEKVPDFCSNCKMHGHHLSECFNLNPSLRQKTAASNTNGNPVLCEQLPVVNDVPLKNDIEPAANMGNENEGDANEPIHIDEGDDTIEEMHNVVDNKQDLEGNMEGFSSNPQIFISVDDMLKEPLNHNTSHPTDTLTKVGDRGFGGVLDPLGSFFNFCFGCGYPVVGHTRLLLGISVFSVLAGDLGPLALSSASGLLIPFKDPVTGFLINT</sequence>
<evidence type="ECO:0000259" key="1">
    <source>
        <dbReference type="Pfam" id="PF14111"/>
    </source>
</evidence>
<keyword evidence="3" id="KW-1185">Reference proteome</keyword>
<dbReference type="PANTHER" id="PTHR31286">
    <property type="entry name" value="GLYCINE-RICH CELL WALL STRUCTURAL PROTEIN 1.8-LIKE"/>
    <property type="match status" value="1"/>
</dbReference>
<comment type="caution">
    <text evidence="2">The sequence shown here is derived from an EMBL/GenBank/DDBJ whole genome shotgun (WGS) entry which is preliminary data.</text>
</comment>